<keyword evidence="2" id="KW-0805">Transcription regulation</keyword>
<name>A0A6A1VC65_9ROSI</name>
<dbReference type="CDD" id="cd11393">
    <property type="entry name" value="bHLH_AtbHLH_like"/>
    <property type="match status" value="1"/>
</dbReference>
<keyword evidence="3" id="KW-0238">DNA-binding</keyword>
<dbReference type="Gene3D" id="4.10.280.10">
    <property type="entry name" value="Helix-loop-helix DNA-binding domain"/>
    <property type="match status" value="1"/>
</dbReference>
<protein>
    <recommendedName>
        <fullName evidence="6">BHLH domain-containing protein</fullName>
    </recommendedName>
</protein>
<evidence type="ECO:0000313" key="8">
    <source>
        <dbReference type="Proteomes" id="UP000516437"/>
    </source>
</evidence>
<gene>
    <name evidence="7" type="ORF">CJ030_MR6G022727</name>
</gene>
<dbReference type="SMART" id="SM00353">
    <property type="entry name" value="HLH"/>
    <property type="match status" value="1"/>
</dbReference>
<organism evidence="7 8">
    <name type="scientific">Morella rubra</name>
    <name type="common">Chinese bayberry</name>
    <dbReference type="NCBI Taxonomy" id="262757"/>
    <lineage>
        <taxon>Eukaryota</taxon>
        <taxon>Viridiplantae</taxon>
        <taxon>Streptophyta</taxon>
        <taxon>Embryophyta</taxon>
        <taxon>Tracheophyta</taxon>
        <taxon>Spermatophyta</taxon>
        <taxon>Magnoliopsida</taxon>
        <taxon>eudicotyledons</taxon>
        <taxon>Gunneridae</taxon>
        <taxon>Pentapetalae</taxon>
        <taxon>rosids</taxon>
        <taxon>fabids</taxon>
        <taxon>Fagales</taxon>
        <taxon>Myricaceae</taxon>
        <taxon>Morella</taxon>
    </lineage>
</organism>
<evidence type="ECO:0000313" key="7">
    <source>
        <dbReference type="EMBL" id="KAB1210115.1"/>
    </source>
</evidence>
<keyword evidence="5" id="KW-0539">Nucleus</keyword>
<comment type="caution">
    <text evidence="7">The sequence shown here is derived from an EMBL/GenBank/DDBJ whole genome shotgun (WGS) entry which is preliminary data.</text>
</comment>
<dbReference type="InterPro" id="IPR045239">
    <property type="entry name" value="bHLH95_bHLH"/>
</dbReference>
<evidence type="ECO:0000256" key="1">
    <source>
        <dbReference type="ARBA" id="ARBA00004123"/>
    </source>
</evidence>
<keyword evidence="8" id="KW-1185">Reference proteome</keyword>
<proteinExistence type="predicted"/>
<evidence type="ECO:0000256" key="3">
    <source>
        <dbReference type="ARBA" id="ARBA00023125"/>
    </source>
</evidence>
<accession>A0A6A1VC65</accession>
<dbReference type="PANTHER" id="PTHR45914:SF24">
    <property type="entry name" value="BHLH DOMAIN-CONTAINING PROTEIN"/>
    <property type="match status" value="1"/>
</dbReference>
<dbReference type="GO" id="GO:0003677">
    <property type="term" value="F:DNA binding"/>
    <property type="evidence" value="ECO:0007669"/>
    <property type="project" value="UniProtKB-KW"/>
</dbReference>
<dbReference type="Pfam" id="PF00010">
    <property type="entry name" value="HLH"/>
    <property type="match status" value="1"/>
</dbReference>
<comment type="subcellular location">
    <subcellularLocation>
        <location evidence="1">Nucleus</location>
    </subcellularLocation>
</comment>
<dbReference type="AlphaFoldDB" id="A0A6A1VC65"/>
<dbReference type="Proteomes" id="UP000516437">
    <property type="component" value="Chromosome 6"/>
</dbReference>
<sequence>MGRDSDTSFAGRESSEEVSFNAMFSGVSLQSILTEETPMPLYGDSSLEDSPIGFPVNSSTTTPSFSFSFFNDNFLALNRDQLGRDLDDDNHRLGPLKFKEFSENNELKLKLPKIESFQYDELAGSTQTQPFNLLTSSISDIKHSSPFSHLPPLHSLGHFHHQEHAEAQVFPYVPPSKRIRLDSVTSNPETLESIVESCCRYHLNVPKLKRPAVLSSCQAVMPQSKLARRRRQKLSEKTQSLRKLMPWDTKMDMATMLEEAHKYVRFLQAQLIALETMPSDTSSSFSAITAGQNFYDGVFGGLGNLNRNQILQVLVNSPVAQTMLYSKGCCVFSVEQLGLLRKIAEGKALSQHQQQNAVFDTDPSTYSSRVCFSP</sequence>
<evidence type="ECO:0000256" key="2">
    <source>
        <dbReference type="ARBA" id="ARBA00023015"/>
    </source>
</evidence>
<dbReference type="GO" id="GO:0046983">
    <property type="term" value="F:protein dimerization activity"/>
    <property type="evidence" value="ECO:0007669"/>
    <property type="project" value="InterPro"/>
</dbReference>
<evidence type="ECO:0000256" key="4">
    <source>
        <dbReference type="ARBA" id="ARBA00023163"/>
    </source>
</evidence>
<dbReference type="EMBL" id="RXIC02000024">
    <property type="protein sequence ID" value="KAB1210115.1"/>
    <property type="molecule type" value="Genomic_DNA"/>
</dbReference>
<dbReference type="InterPro" id="IPR011598">
    <property type="entry name" value="bHLH_dom"/>
</dbReference>
<reference evidence="7 8" key="1">
    <citation type="journal article" date="2019" name="Plant Biotechnol. J.">
        <title>The red bayberry genome and genetic basis of sex determination.</title>
        <authorList>
            <person name="Jia H.M."/>
            <person name="Jia H.J."/>
            <person name="Cai Q.L."/>
            <person name="Wang Y."/>
            <person name="Zhao H.B."/>
            <person name="Yang W.F."/>
            <person name="Wang G.Y."/>
            <person name="Li Y.H."/>
            <person name="Zhan D.L."/>
            <person name="Shen Y.T."/>
            <person name="Niu Q.F."/>
            <person name="Chang L."/>
            <person name="Qiu J."/>
            <person name="Zhao L."/>
            <person name="Xie H.B."/>
            <person name="Fu W.Y."/>
            <person name="Jin J."/>
            <person name="Li X.W."/>
            <person name="Jiao Y."/>
            <person name="Zhou C.C."/>
            <person name="Tu T."/>
            <person name="Chai C.Y."/>
            <person name="Gao J.L."/>
            <person name="Fan L.J."/>
            <person name="van de Weg E."/>
            <person name="Wang J.Y."/>
            <person name="Gao Z.S."/>
        </authorList>
    </citation>
    <scope>NUCLEOTIDE SEQUENCE [LARGE SCALE GENOMIC DNA]</scope>
    <source>
        <tissue evidence="7">Leaves</tissue>
    </source>
</reference>
<dbReference type="OrthoDB" id="1610519at2759"/>
<keyword evidence="4" id="KW-0804">Transcription</keyword>
<dbReference type="InterPro" id="IPR036638">
    <property type="entry name" value="HLH_DNA-bd_sf"/>
</dbReference>
<feature type="domain" description="BHLH" evidence="6">
    <location>
        <begin position="218"/>
        <end position="267"/>
    </location>
</feature>
<evidence type="ECO:0000259" key="6">
    <source>
        <dbReference type="PROSITE" id="PS50888"/>
    </source>
</evidence>
<dbReference type="GO" id="GO:0003700">
    <property type="term" value="F:DNA-binding transcription factor activity"/>
    <property type="evidence" value="ECO:0007669"/>
    <property type="project" value="InterPro"/>
</dbReference>
<dbReference type="GO" id="GO:0005634">
    <property type="term" value="C:nucleus"/>
    <property type="evidence" value="ECO:0007669"/>
    <property type="project" value="UniProtKB-SubCell"/>
</dbReference>
<dbReference type="InterPro" id="IPR045843">
    <property type="entry name" value="IND-like"/>
</dbReference>
<dbReference type="SUPFAM" id="SSF47459">
    <property type="entry name" value="HLH, helix-loop-helix DNA-binding domain"/>
    <property type="match status" value="1"/>
</dbReference>
<dbReference type="PANTHER" id="PTHR45914">
    <property type="entry name" value="TRANSCRIPTION FACTOR HEC3-RELATED"/>
    <property type="match status" value="1"/>
</dbReference>
<dbReference type="PROSITE" id="PS50888">
    <property type="entry name" value="BHLH"/>
    <property type="match status" value="1"/>
</dbReference>
<evidence type="ECO:0000256" key="5">
    <source>
        <dbReference type="ARBA" id="ARBA00023242"/>
    </source>
</evidence>